<keyword evidence="2" id="KW-1185">Reference proteome</keyword>
<name>A0ABU3KBU9_9BACT</name>
<reference evidence="1 2" key="1">
    <citation type="journal article" date="2023" name="ISME J.">
        <title>Cultivation and genomic characterization of novel and ubiquitous marine nitrite-oxidizing bacteria from the Nitrospirales.</title>
        <authorList>
            <person name="Mueller A.J."/>
            <person name="Daebeler A."/>
            <person name="Herbold C.W."/>
            <person name="Kirkegaard R.H."/>
            <person name="Daims H."/>
        </authorList>
    </citation>
    <scope>NUCLEOTIDE SEQUENCE [LARGE SCALE GENOMIC DNA]</scope>
    <source>
        <strain evidence="1 2">EB</strain>
    </source>
</reference>
<evidence type="ECO:0000313" key="2">
    <source>
        <dbReference type="Proteomes" id="UP001250932"/>
    </source>
</evidence>
<dbReference type="Proteomes" id="UP001250932">
    <property type="component" value="Unassembled WGS sequence"/>
</dbReference>
<accession>A0ABU3KBU9</accession>
<dbReference type="RefSeq" id="WP_313834483.1">
    <property type="nucleotide sequence ID" value="NZ_JAQOUE010000002.1"/>
</dbReference>
<evidence type="ECO:0000313" key="1">
    <source>
        <dbReference type="EMBL" id="MDT7043897.1"/>
    </source>
</evidence>
<sequence length="433" mass="48166">MAFWIHLCADFATALPPSITTSSTTTTVFESMTNLDARTLLPADLLKSAHHTVMDQVEPFRLTNHFTITSPFGQFEAYGQDMLRIRIQEIHALAKLQEEGSLDQLSAFGHGVAHAALSPLKFVVNLFSDPVNTATQVPKGLWRATTRLKEMVTGERGQLEGPASKEIIGFSMVKRKIADKLGVDVYSSNSVLQKTLNRLSWAGYAGDTGVRLLTIPVAGPAGAILTGTTLSSAVGDLLRDYAPEDLRRLNRDKLEAMGIDESVIEDFLSHVWYSPRHETVIVQALSEMQSVANRGRFLEVAMSAQFEEDALFFQRLSEMLVAFHLNIRPLNDIVAINNQLVAGYANNHTLIAMIPTDRLTWQREVEEAAQHIRRWKNPEHPTQKVEVWISGKPTPLAEKNLKAMGLIVKHNARDVLRWAATTSQGESIMTSFR</sequence>
<organism evidence="1 2">
    <name type="scientific">Candidatus Nitronereus thalassa</name>
    <dbReference type="NCBI Taxonomy" id="3020898"/>
    <lineage>
        <taxon>Bacteria</taxon>
        <taxon>Pseudomonadati</taxon>
        <taxon>Nitrospirota</taxon>
        <taxon>Nitrospiria</taxon>
        <taxon>Nitrospirales</taxon>
        <taxon>Nitrospiraceae</taxon>
        <taxon>Candidatus Nitronereus</taxon>
    </lineage>
</organism>
<proteinExistence type="predicted"/>
<protein>
    <submittedName>
        <fullName evidence="1">Uncharacterized protein</fullName>
    </submittedName>
</protein>
<comment type="caution">
    <text evidence="1">The sequence shown here is derived from an EMBL/GenBank/DDBJ whole genome shotgun (WGS) entry which is preliminary data.</text>
</comment>
<dbReference type="EMBL" id="JAQOUE010000002">
    <property type="protein sequence ID" value="MDT7043897.1"/>
    <property type="molecule type" value="Genomic_DNA"/>
</dbReference>
<gene>
    <name evidence="1" type="ORF">PPG34_16215</name>
</gene>